<proteinExistence type="predicted"/>
<dbReference type="EMBL" id="CM011684">
    <property type="protein sequence ID" value="TMS13611.1"/>
    <property type="molecule type" value="Genomic_DNA"/>
</dbReference>
<name>A0ACD3R236_LARCR</name>
<evidence type="ECO:0000313" key="1">
    <source>
        <dbReference type="EMBL" id="TMS13611.1"/>
    </source>
</evidence>
<keyword evidence="2" id="KW-1185">Reference proteome</keyword>
<protein>
    <submittedName>
        <fullName evidence="1">Uncharacterized protein</fullName>
    </submittedName>
</protein>
<comment type="caution">
    <text evidence="1">The sequence shown here is derived from an EMBL/GenBank/DDBJ whole genome shotgun (WGS) entry which is preliminary data.</text>
</comment>
<feature type="non-terminal residue" evidence="1">
    <location>
        <position position="91"/>
    </location>
</feature>
<organism evidence="1 2">
    <name type="scientific">Larimichthys crocea</name>
    <name type="common">Large yellow croaker</name>
    <name type="synonym">Pseudosciaena crocea</name>
    <dbReference type="NCBI Taxonomy" id="215358"/>
    <lineage>
        <taxon>Eukaryota</taxon>
        <taxon>Metazoa</taxon>
        <taxon>Chordata</taxon>
        <taxon>Craniata</taxon>
        <taxon>Vertebrata</taxon>
        <taxon>Euteleostomi</taxon>
        <taxon>Actinopterygii</taxon>
        <taxon>Neopterygii</taxon>
        <taxon>Teleostei</taxon>
        <taxon>Neoteleostei</taxon>
        <taxon>Acanthomorphata</taxon>
        <taxon>Eupercaria</taxon>
        <taxon>Sciaenidae</taxon>
        <taxon>Larimichthys</taxon>
    </lineage>
</organism>
<gene>
    <name evidence="1" type="ORF">E3U43_018686</name>
</gene>
<reference evidence="1" key="1">
    <citation type="submission" date="2018-11" db="EMBL/GenBank/DDBJ databases">
        <title>The sequence and de novo assembly of Larimichthys crocea genome using PacBio and Hi-C technologies.</title>
        <authorList>
            <person name="Xu P."/>
            <person name="Chen B."/>
            <person name="Zhou Z."/>
            <person name="Ke Q."/>
            <person name="Wu Y."/>
            <person name="Bai H."/>
            <person name="Pu F."/>
        </authorList>
    </citation>
    <scope>NUCLEOTIDE SEQUENCE</scope>
    <source>
        <tissue evidence="1">Muscle</tissue>
    </source>
</reference>
<accession>A0ACD3R236</accession>
<sequence>MEEEEQSERKEEEIQSKNPWPNLEELFVFKRQQGNNVIMQCKMCLPSKTELSAYKTSTSNLRKHVVVLSILPPVNIAREWSAVPHFHQSVQ</sequence>
<evidence type="ECO:0000313" key="2">
    <source>
        <dbReference type="Proteomes" id="UP000793456"/>
    </source>
</evidence>
<dbReference type="Proteomes" id="UP000793456">
    <property type="component" value="Chromosome XI"/>
</dbReference>